<evidence type="ECO:0000313" key="3">
    <source>
        <dbReference type="Proteomes" id="UP000830639"/>
    </source>
</evidence>
<reference evidence="2 3" key="1">
    <citation type="submission" date="2022-04" db="EMBL/GenBank/DDBJ databases">
        <title>Mechanism of arsenic methylation and mitigation arsenic toxicity by Bacillus sp. LH14 from an Arsenic-Contaminated Paddy Soil.</title>
        <authorList>
            <person name="Wang D."/>
        </authorList>
    </citation>
    <scope>NUCLEOTIDE SEQUENCE [LARGE SCALE GENOMIC DNA]</scope>
    <source>
        <strain evidence="2 3">LH14</strain>
    </source>
</reference>
<proteinExistence type="predicted"/>
<dbReference type="InterPro" id="IPR041561">
    <property type="entry name" value="PglD_N"/>
</dbReference>
<evidence type="ECO:0000313" key="2">
    <source>
        <dbReference type="EMBL" id="UPM54745.1"/>
    </source>
</evidence>
<dbReference type="InterPro" id="IPR011004">
    <property type="entry name" value="Trimer_LpxA-like_sf"/>
</dbReference>
<dbReference type="SUPFAM" id="SSF51161">
    <property type="entry name" value="Trimeric LpxA-like enzymes"/>
    <property type="match status" value="1"/>
</dbReference>
<dbReference type="EMBL" id="CP096034">
    <property type="protein sequence ID" value="UPM54745.1"/>
    <property type="molecule type" value="Genomic_DNA"/>
</dbReference>
<feature type="domain" description="PglD N-terminal" evidence="1">
    <location>
        <begin position="4"/>
        <end position="74"/>
    </location>
</feature>
<keyword evidence="3" id="KW-1185">Reference proteome</keyword>
<gene>
    <name evidence="2" type="ORF">MY490_02405</name>
</gene>
<dbReference type="Proteomes" id="UP000830639">
    <property type="component" value="Chromosome"/>
</dbReference>
<accession>A0ABY4JNT6</accession>
<organism evidence="2 3">
    <name type="scientific">Gottfriedia acidiceleris</name>
    <dbReference type="NCBI Taxonomy" id="371036"/>
    <lineage>
        <taxon>Bacteria</taxon>
        <taxon>Bacillati</taxon>
        <taxon>Bacillota</taxon>
        <taxon>Bacilli</taxon>
        <taxon>Bacillales</taxon>
        <taxon>Bacillaceae</taxon>
        <taxon>Gottfriedia</taxon>
    </lineage>
</organism>
<dbReference type="Gene3D" id="3.40.50.20">
    <property type="match status" value="1"/>
</dbReference>
<dbReference type="RefSeq" id="WP_248267831.1">
    <property type="nucleotide sequence ID" value="NZ_CP096034.1"/>
</dbReference>
<sequence>MKENLLILGAGGHGRVVKETAIAMDCFAKIDFLDDYSDIAIGNCNDYRLFVNKYNYAFVAIGNNEQRMRWLEELIEAGFQIPVLLHPTAYKSPLAMVELGSIICAKAVVNTNAKLEKGCIISIGALVDHDSFVGEGSHINSGAIVKAGCRVDRLKKLDAGRVYSNKKKLKEYSFEVEV</sequence>
<evidence type="ECO:0000259" key="1">
    <source>
        <dbReference type="Pfam" id="PF17836"/>
    </source>
</evidence>
<dbReference type="Pfam" id="PF17836">
    <property type="entry name" value="PglD_N"/>
    <property type="match status" value="1"/>
</dbReference>
<protein>
    <recommendedName>
        <fullName evidence="1">PglD N-terminal domain-containing protein</fullName>
    </recommendedName>
</protein>
<dbReference type="Gene3D" id="2.160.10.10">
    <property type="entry name" value="Hexapeptide repeat proteins"/>
    <property type="match status" value="1"/>
</dbReference>
<name>A0ABY4JNT6_9BACI</name>